<dbReference type="GO" id="GO:0001653">
    <property type="term" value="F:peptide receptor activity"/>
    <property type="evidence" value="ECO:0007669"/>
    <property type="project" value="TreeGrafter"/>
</dbReference>
<dbReference type="InterPro" id="IPR029787">
    <property type="entry name" value="Nucleotide_cyclase"/>
</dbReference>
<feature type="compositionally biased region" description="Basic residues" evidence="8">
    <location>
        <begin position="463"/>
        <end position="472"/>
    </location>
</feature>
<evidence type="ECO:0000313" key="11">
    <source>
        <dbReference type="Proteomes" id="UP000722791"/>
    </source>
</evidence>
<dbReference type="PANTHER" id="PTHR11920">
    <property type="entry name" value="GUANYLYL CYCLASE"/>
    <property type="match status" value="1"/>
</dbReference>
<protein>
    <recommendedName>
        <fullName evidence="9">Guanylate cyclase domain-containing protein</fullName>
    </recommendedName>
</protein>
<evidence type="ECO:0000313" key="10">
    <source>
        <dbReference type="EMBL" id="GIM07443.1"/>
    </source>
</evidence>
<evidence type="ECO:0000256" key="6">
    <source>
        <dbReference type="ARBA" id="ARBA00023239"/>
    </source>
</evidence>
<dbReference type="PROSITE" id="PS00452">
    <property type="entry name" value="GUANYLATE_CYCLASE_1"/>
    <property type="match status" value="1"/>
</dbReference>
<reference evidence="10" key="1">
    <citation type="journal article" date="2021" name="Proc. Natl. Acad. Sci. U.S.A.">
        <title>Three genomes in the algal genus Volvox reveal the fate of a haploid sex-determining region after a transition to homothallism.</title>
        <authorList>
            <person name="Yamamoto K."/>
            <person name="Hamaji T."/>
            <person name="Kawai-Toyooka H."/>
            <person name="Matsuzaki R."/>
            <person name="Takahashi F."/>
            <person name="Nishimura Y."/>
            <person name="Kawachi M."/>
            <person name="Noguchi H."/>
            <person name="Minakuchi Y."/>
            <person name="Umen J.G."/>
            <person name="Toyoda A."/>
            <person name="Nozaki H."/>
        </authorList>
    </citation>
    <scope>NUCLEOTIDE SEQUENCE</scope>
    <source>
        <strain evidence="10">NIES-3785</strain>
    </source>
</reference>
<proteinExistence type="inferred from homology"/>
<dbReference type="SUPFAM" id="SSF55073">
    <property type="entry name" value="Nucleotide cyclase"/>
    <property type="match status" value="1"/>
</dbReference>
<feature type="region of interest" description="Disordered" evidence="8">
    <location>
        <begin position="110"/>
        <end position="133"/>
    </location>
</feature>
<feature type="non-terminal residue" evidence="10">
    <location>
        <position position="743"/>
    </location>
</feature>
<dbReference type="GO" id="GO:0004016">
    <property type="term" value="F:adenylate cyclase activity"/>
    <property type="evidence" value="ECO:0007669"/>
    <property type="project" value="TreeGrafter"/>
</dbReference>
<keyword evidence="2" id="KW-0812">Transmembrane</keyword>
<keyword evidence="3" id="KW-0547">Nucleotide-binding</keyword>
<feature type="compositionally biased region" description="Low complexity" evidence="8">
    <location>
        <begin position="473"/>
        <end position="485"/>
    </location>
</feature>
<dbReference type="CDD" id="cd07302">
    <property type="entry name" value="CHD"/>
    <property type="match status" value="1"/>
</dbReference>
<dbReference type="Proteomes" id="UP000722791">
    <property type="component" value="Unassembled WGS sequence"/>
</dbReference>
<dbReference type="GO" id="GO:0035556">
    <property type="term" value="P:intracellular signal transduction"/>
    <property type="evidence" value="ECO:0007669"/>
    <property type="project" value="InterPro"/>
</dbReference>
<keyword evidence="6 7" id="KW-0456">Lyase</keyword>
<name>A0A8J4GHY2_9CHLO</name>
<dbReference type="InterPro" id="IPR050401">
    <property type="entry name" value="Cyclic_nucleotide_synthase"/>
</dbReference>
<dbReference type="InterPro" id="IPR001054">
    <property type="entry name" value="A/G_cyclase"/>
</dbReference>
<dbReference type="AlphaFoldDB" id="A0A8J4GHY2"/>
<evidence type="ECO:0000256" key="7">
    <source>
        <dbReference type="RuleBase" id="RU000405"/>
    </source>
</evidence>
<evidence type="ECO:0000259" key="9">
    <source>
        <dbReference type="PROSITE" id="PS50125"/>
    </source>
</evidence>
<dbReference type="GO" id="GO:0005886">
    <property type="term" value="C:plasma membrane"/>
    <property type="evidence" value="ECO:0007669"/>
    <property type="project" value="TreeGrafter"/>
</dbReference>
<feature type="region of interest" description="Disordered" evidence="8">
    <location>
        <begin position="458"/>
        <end position="493"/>
    </location>
</feature>
<evidence type="ECO:0000256" key="3">
    <source>
        <dbReference type="ARBA" id="ARBA00022741"/>
    </source>
</evidence>
<keyword evidence="4" id="KW-1133">Transmembrane helix</keyword>
<dbReference type="GO" id="GO:0000166">
    <property type="term" value="F:nucleotide binding"/>
    <property type="evidence" value="ECO:0007669"/>
    <property type="project" value="UniProtKB-KW"/>
</dbReference>
<dbReference type="GO" id="GO:0004383">
    <property type="term" value="F:guanylate cyclase activity"/>
    <property type="evidence" value="ECO:0007669"/>
    <property type="project" value="TreeGrafter"/>
</dbReference>
<dbReference type="PANTHER" id="PTHR11920:SF335">
    <property type="entry name" value="GUANYLATE CYCLASE"/>
    <property type="match status" value="1"/>
</dbReference>
<evidence type="ECO:0000256" key="5">
    <source>
        <dbReference type="ARBA" id="ARBA00023136"/>
    </source>
</evidence>
<dbReference type="Pfam" id="PF00211">
    <property type="entry name" value="Guanylate_cyc"/>
    <property type="match status" value="1"/>
</dbReference>
<feature type="domain" description="Guanylate cyclase" evidence="9">
    <location>
        <begin position="539"/>
        <end position="680"/>
    </location>
</feature>
<organism evidence="10 11">
    <name type="scientific">Volvox reticuliferus</name>
    <dbReference type="NCBI Taxonomy" id="1737510"/>
    <lineage>
        <taxon>Eukaryota</taxon>
        <taxon>Viridiplantae</taxon>
        <taxon>Chlorophyta</taxon>
        <taxon>core chlorophytes</taxon>
        <taxon>Chlorophyceae</taxon>
        <taxon>CS clade</taxon>
        <taxon>Chlamydomonadales</taxon>
        <taxon>Volvocaceae</taxon>
        <taxon>Volvox</taxon>
    </lineage>
</organism>
<dbReference type="Gene3D" id="3.30.70.1230">
    <property type="entry name" value="Nucleotide cyclase"/>
    <property type="match status" value="1"/>
</dbReference>
<comment type="subcellular location">
    <subcellularLocation>
        <location evidence="1">Membrane</location>
    </subcellularLocation>
</comment>
<evidence type="ECO:0000256" key="1">
    <source>
        <dbReference type="ARBA" id="ARBA00004370"/>
    </source>
</evidence>
<comment type="caution">
    <text evidence="10">The sequence shown here is derived from an EMBL/GenBank/DDBJ whole genome shotgun (WGS) entry which is preliminary data.</text>
</comment>
<dbReference type="InterPro" id="IPR018297">
    <property type="entry name" value="A/G_cyclase_CS"/>
</dbReference>
<sequence length="743" mass="77909">RRVTIGTVGYLDKPMPWEMATRTGTATPHRGPVSYGSGVAGNDVDVWCQHRSMRSQPHAHPGSRNVSSAARQRRLTPHTDAQSRVRQLLTNFSSLRSEEQQHPRHHCLHLTTPQLASPPPPPPQEQQQQQQQAQQYYHVYQAVGCGNEGSAKISGCLAVRREQLGANDNGAAAAAAAAGGVCGDSPEISRSRQKGSSTGNNVVTAATVAAVATGTRAARSGCSTSAPLHARYLSAAENGNAAAGAVAAAEWNADFRTLSSETDGGGGGGAANAAFARIPATARGCRLQGSRLPSQEAVDGGKAGGTLDNDVNVNSDEPVVEPVAASPHVVWHKVHLHAVQVPMELEVAARPAKSALAAGASGGGGGVFEIMPQRHASGDAAAAGMPAAVLPLPPQQQQQQQQQTERQPPVFLVLTQVDVTAEVTAQRETAGLLQEEHKVLESIFPRHCIEYLTLRGGAGRGRGPSRTRRWNHGPRSSAGASSPRPIRGLGTNSIGAASGGGVAEGGDAEEAAAVATAAAALEGGPARLASLATWHPCVTILFCDIVGFTTACSSTTPFTVMSFLNDLYSRFDGLVDIYKVYKVETIGDCYMVAGGLVAYDEDGYKSVISGTEDPLHAVRTLEFAKAVLRVSREVRMPHTGEPVQLRVGLHSGSVTSGVVGDTMPRFCLFGDTVNVASRMESTCNPGRIHVSAATHSRLPNEAWRDLGMTAVKGKGVMHTYEWAGDVDGPLDGDQVTRVLGLYL</sequence>
<gene>
    <name evidence="10" type="ORF">Vretimale_11552</name>
</gene>
<evidence type="ECO:0000256" key="4">
    <source>
        <dbReference type="ARBA" id="ARBA00022989"/>
    </source>
</evidence>
<feature type="region of interest" description="Disordered" evidence="8">
    <location>
        <begin position="53"/>
        <end position="82"/>
    </location>
</feature>
<dbReference type="GO" id="GO:0007168">
    <property type="term" value="P:receptor guanylyl cyclase signaling pathway"/>
    <property type="evidence" value="ECO:0007669"/>
    <property type="project" value="TreeGrafter"/>
</dbReference>
<dbReference type="SMART" id="SM00044">
    <property type="entry name" value="CYCc"/>
    <property type="match status" value="1"/>
</dbReference>
<evidence type="ECO:0000256" key="2">
    <source>
        <dbReference type="ARBA" id="ARBA00022692"/>
    </source>
</evidence>
<dbReference type="PROSITE" id="PS50125">
    <property type="entry name" value="GUANYLATE_CYCLASE_2"/>
    <property type="match status" value="1"/>
</dbReference>
<comment type="similarity">
    <text evidence="7">Belongs to the adenylyl cyclase class-4/guanylyl cyclase family.</text>
</comment>
<dbReference type="EMBL" id="BNCQ01000024">
    <property type="protein sequence ID" value="GIM07443.1"/>
    <property type="molecule type" value="Genomic_DNA"/>
</dbReference>
<evidence type="ECO:0000256" key="8">
    <source>
        <dbReference type="SAM" id="MobiDB-lite"/>
    </source>
</evidence>
<keyword evidence="5" id="KW-0472">Membrane</keyword>
<accession>A0A8J4GHY2</accession>